<dbReference type="PANTHER" id="PTHR42801:SF21">
    <property type="entry name" value="BCPB PROTEIN"/>
    <property type="match status" value="1"/>
</dbReference>
<dbReference type="Proteomes" id="UP000759443">
    <property type="component" value="Unassembled WGS sequence"/>
</dbReference>
<keyword evidence="1" id="KW-0575">Peroxidase</keyword>
<keyword evidence="5" id="KW-0676">Redox-active center</keyword>
<dbReference type="InterPro" id="IPR013740">
    <property type="entry name" value="Redoxin"/>
</dbReference>
<sequence>MSGVVDWSALPVPTDDGAARHLAGMRLPSVTLPSTSGDRVDLSTLAGLSVVYVYPMTAQPGVDQPRGWEMIAGARGCTPQSCAFRDHFAELKAAGADHLFGVSVQDGDWQREAVERLHLPYPLLSDRDLSFARALQLPSFAAGGQTLLKRLTMIVKDGTVSAVFYPVFPPDRDPLNVLDWLGSNMIRA</sequence>
<evidence type="ECO:0000256" key="3">
    <source>
        <dbReference type="ARBA" id="ARBA00023002"/>
    </source>
</evidence>
<keyword evidence="3" id="KW-0560">Oxidoreductase</keyword>
<dbReference type="InterPro" id="IPR036249">
    <property type="entry name" value="Thioredoxin-like_sf"/>
</dbReference>
<reference evidence="7 8" key="1">
    <citation type="submission" date="2021-03" db="EMBL/GenBank/DDBJ databases">
        <title>Genomic Encyclopedia of Type Strains, Phase IV (KMG-IV): sequencing the most valuable type-strain genomes for metagenomic binning, comparative biology and taxonomic classification.</title>
        <authorList>
            <person name="Goeker M."/>
        </authorList>
    </citation>
    <scope>NUCLEOTIDE SEQUENCE [LARGE SCALE GENOMIC DNA]</scope>
    <source>
        <strain evidence="7 8">DSM 21600</strain>
    </source>
</reference>
<evidence type="ECO:0000256" key="1">
    <source>
        <dbReference type="ARBA" id="ARBA00022559"/>
    </source>
</evidence>
<keyword evidence="8" id="KW-1185">Reference proteome</keyword>
<evidence type="ECO:0000313" key="7">
    <source>
        <dbReference type="EMBL" id="MBP1848974.1"/>
    </source>
</evidence>
<accession>A0ABS4DTM1</accession>
<dbReference type="EMBL" id="JAGGJU010000001">
    <property type="protein sequence ID" value="MBP1848974.1"/>
    <property type="molecule type" value="Genomic_DNA"/>
</dbReference>
<dbReference type="InterPro" id="IPR050924">
    <property type="entry name" value="Peroxiredoxin_BCP/PrxQ"/>
</dbReference>
<keyword evidence="4" id="KW-1015">Disulfide bond</keyword>
<dbReference type="Gene3D" id="3.40.30.10">
    <property type="entry name" value="Glutaredoxin"/>
    <property type="match status" value="1"/>
</dbReference>
<proteinExistence type="predicted"/>
<evidence type="ECO:0000259" key="6">
    <source>
        <dbReference type="PROSITE" id="PS51352"/>
    </source>
</evidence>
<dbReference type="PROSITE" id="PS51352">
    <property type="entry name" value="THIOREDOXIN_2"/>
    <property type="match status" value="1"/>
</dbReference>
<gene>
    <name evidence="7" type="ORF">J2Z17_000391</name>
</gene>
<evidence type="ECO:0000256" key="4">
    <source>
        <dbReference type="ARBA" id="ARBA00023157"/>
    </source>
</evidence>
<protein>
    <submittedName>
        <fullName evidence="7">Peroxiredoxin</fullName>
    </submittedName>
</protein>
<dbReference type="Pfam" id="PF08534">
    <property type="entry name" value="Redoxin"/>
    <property type="match status" value="1"/>
</dbReference>
<organism evidence="7 8">
    <name type="scientific">Rhizobium halophytocola</name>
    <dbReference type="NCBI Taxonomy" id="735519"/>
    <lineage>
        <taxon>Bacteria</taxon>
        <taxon>Pseudomonadati</taxon>
        <taxon>Pseudomonadota</taxon>
        <taxon>Alphaproteobacteria</taxon>
        <taxon>Hyphomicrobiales</taxon>
        <taxon>Rhizobiaceae</taxon>
        <taxon>Rhizobium/Agrobacterium group</taxon>
        <taxon>Rhizobium</taxon>
    </lineage>
</organism>
<dbReference type="PANTHER" id="PTHR42801">
    <property type="entry name" value="THIOREDOXIN-DEPENDENT PEROXIDE REDUCTASE"/>
    <property type="match status" value="1"/>
</dbReference>
<evidence type="ECO:0000313" key="8">
    <source>
        <dbReference type="Proteomes" id="UP000759443"/>
    </source>
</evidence>
<keyword evidence="2" id="KW-0049">Antioxidant</keyword>
<evidence type="ECO:0000256" key="2">
    <source>
        <dbReference type="ARBA" id="ARBA00022862"/>
    </source>
</evidence>
<dbReference type="SUPFAM" id="SSF52833">
    <property type="entry name" value="Thioredoxin-like"/>
    <property type="match status" value="1"/>
</dbReference>
<dbReference type="InterPro" id="IPR013766">
    <property type="entry name" value="Thioredoxin_domain"/>
</dbReference>
<name>A0ABS4DTM1_9HYPH</name>
<dbReference type="RefSeq" id="WP_209941730.1">
    <property type="nucleotide sequence ID" value="NZ_JAGGJU010000001.1"/>
</dbReference>
<comment type="caution">
    <text evidence="7">The sequence shown here is derived from an EMBL/GenBank/DDBJ whole genome shotgun (WGS) entry which is preliminary data.</text>
</comment>
<dbReference type="CDD" id="cd03017">
    <property type="entry name" value="PRX_BCP"/>
    <property type="match status" value="1"/>
</dbReference>
<feature type="domain" description="Thioredoxin" evidence="6">
    <location>
        <begin position="21"/>
        <end position="183"/>
    </location>
</feature>
<evidence type="ECO:0000256" key="5">
    <source>
        <dbReference type="ARBA" id="ARBA00023284"/>
    </source>
</evidence>